<organism evidence="1 2">
    <name type="scientific">Hymenobacter metallilatus</name>
    <dbReference type="NCBI Taxonomy" id="2493666"/>
    <lineage>
        <taxon>Bacteria</taxon>
        <taxon>Pseudomonadati</taxon>
        <taxon>Bacteroidota</taxon>
        <taxon>Cytophagia</taxon>
        <taxon>Cytophagales</taxon>
        <taxon>Hymenobacteraceae</taxon>
        <taxon>Hymenobacter</taxon>
    </lineage>
</organism>
<proteinExistence type="predicted"/>
<dbReference type="SUPFAM" id="SSF49464">
    <property type="entry name" value="Carboxypeptidase regulatory domain-like"/>
    <property type="match status" value="1"/>
</dbReference>
<evidence type="ECO:0000313" key="2">
    <source>
        <dbReference type="Proteomes" id="UP000280066"/>
    </source>
</evidence>
<comment type="caution">
    <text evidence="1">The sequence shown here is derived from an EMBL/GenBank/DDBJ whole genome shotgun (WGS) entry which is preliminary data.</text>
</comment>
<dbReference type="Pfam" id="PF13715">
    <property type="entry name" value="CarbopepD_reg_2"/>
    <property type="match status" value="1"/>
</dbReference>
<accession>A0A428JU33</accession>
<dbReference type="InterPro" id="IPR008969">
    <property type="entry name" value="CarboxyPept-like_regulatory"/>
</dbReference>
<dbReference type="OrthoDB" id="886147at2"/>
<keyword evidence="2" id="KW-1185">Reference proteome</keyword>
<evidence type="ECO:0000313" key="1">
    <source>
        <dbReference type="EMBL" id="RSK37472.1"/>
    </source>
</evidence>
<reference evidence="1 2" key="1">
    <citation type="submission" date="2018-12" db="EMBL/GenBank/DDBJ databases">
        <authorList>
            <person name="Feng G."/>
            <person name="Zhu H."/>
        </authorList>
    </citation>
    <scope>NUCLEOTIDE SEQUENCE [LARGE SCALE GENOMIC DNA]</scope>
    <source>
        <strain evidence="1 2">9PBR-2</strain>
    </source>
</reference>
<name>A0A428JU33_9BACT</name>
<gene>
    <name evidence="1" type="ORF">EI290_02140</name>
</gene>
<evidence type="ECO:0008006" key="3">
    <source>
        <dbReference type="Google" id="ProtNLM"/>
    </source>
</evidence>
<dbReference type="Gene3D" id="2.60.40.1120">
    <property type="entry name" value="Carboxypeptidase-like, regulatory domain"/>
    <property type="match status" value="1"/>
</dbReference>
<protein>
    <recommendedName>
        <fullName evidence="3">Carboxypeptidase-like regulatory domain-containing protein</fullName>
    </recommendedName>
</protein>
<dbReference type="Proteomes" id="UP000280066">
    <property type="component" value="Unassembled WGS sequence"/>
</dbReference>
<sequence length="161" mass="17366">MYFPNVFQCIASLLLPTHLPVRTFSISPRYLLLILAGFLFAGSTISSQAQTLPAASTASSTVALTGAVFSNTGQPLAGATVSVAGKKLITASTNSEGFFLLQVPAGVPLRLVVVFPEHQEEQVEIRHPETEKNLVVTLQSLGRQKSKALRARQKKYQRTGQ</sequence>
<dbReference type="AlphaFoldDB" id="A0A428JU33"/>
<dbReference type="EMBL" id="RWIS01000001">
    <property type="protein sequence ID" value="RSK37472.1"/>
    <property type="molecule type" value="Genomic_DNA"/>
</dbReference>